<gene>
    <name evidence="1" type="ORF">KFK09_011401</name>
</gene>
<dbReference type="Proteomes" id="UP000829196">
    <property type="component" value="Unassembled WGS sequence"/>
</dbReference>
<accession>A0A8T3BCL1</accession>
<dbReference type="AlphaFoldDB" id="A0A8T3BCL1"/>
<keyword evidence="2" id="KW-1185">Reference proteome</keyword>
<comment type="caution">
    <text evidence="1">The sequence shown here is derived from an EMBL/GenBank/DDBJ whole genome shotgun (WGS) entry which is preliminary data.</text>
</comment>
<protein>
    <submittedName>
        <fullName evidence="1">Uncharacterized protein</fullName>
    </submittedName>
</protein>
<evidence type="ECO:0000313" key="1">
    <source>
        <dbReference type="EMBL" id="KAI0510792.1"/>
    </source>
</evidence>
<evidence type="ECO:0000313" key="2">
    <source>
        <dbReference type="Proteomes" id="UP000829196"/>
    </source>
</evidence>
<sequence>MKEVDVFFLTITATQGNSFYSFSLSSSKGEEGTSRPAIHVAGYSLLSTIYPPKFGRRFA</sequence>
<proteinExistence type="predicted"/>
<dbReference type="EMBL" id="JAGYWB010000009">
    <property type="protein sequence ID" value="KAI0510792.1"/>
    <property type="molecule type" value="Genomic_DNA"/>
</dbReference>
<reference evidence="1" key="1">
    <citation type="journal article" date="2022" name="Front. Genet.">
        <title>Chromosome-Scale Assembly of the Dendrobium nobile Genome Provides Insights Into the Molecular Mechanism of the Biosynthesis of the Medicinal Active Ingredient of Dendrobium.</title>
        <authorList>
            <person name="Xu Q."/>
            <person name="Niu S.-C."/>
            <person name="Li K.-L."/>
            <person name="Zheng P.-J."/>
            <person name="Zhang X.-J."/>
            <person name="Jia Y."/>
            <person name="Liu Y."/>
            <person name="Niu Y.-X."/>
            <person name="Yu L.-H."/>
            <person name="Chen D.-F."/>
            <person name="Zhang G.-Q."/>
        </authorList>
    </citation>
    <scope>NUCLEOTIDE SEQUENCE</scope>
    <source>
        <tissue evidence="1">Leaf</tissue>
    </source>
</reference>
<name>A0A8T3BCL1_DENNO</name>
<organism evidence="1 2">
    <name type="scientific">Dendrobium nobile</name>
    <name type="common">Orchid</name>
    <dbReference type="NCBI Taxonomy" id="94219"/>
    <lineage>
        <taxon>Eukaryota</taxon>
        <taxon>Viridiplantae</taxon>
        <taxon>Streptophyta</taxon>
        <taxon>Embryophyta</taxon>
        <taxon>Tracheophyta</taxon>
        <taxon>Spermatophyta</taxon>
        <taxon>Magnoliopsida</taxon>
        <taxon>Liliopsida</taxon>
        <taxon>Asparagales</taxon>
        <taxon>Orchidaceae</taxon>
        <taxon>Epidendroideae</taxon>
        <taxon>Malaxideae</taxon>
        <taxon>Dendrobiinae</taxon>
        <taxon>Dendrobium</taxon>
    </lineage>
</organism>